<dbReference type="InterPro" id="IPR004710">
    <property type="entry name" value="Bilac:Na_transpt"/>
</dbReference>
<evidence type="ECO:0000313" key="7">
    <source>
        <dbReference type="Proteomes" id="UP001562065"/>
    </source>
</evidence>
<evidence type="ECO:0000256" key="4">
    <source>
        <dbReference type="ARBA" id="ARBA00023136"/>
    </source>
</evidence>
<proteinExistence type="predicted"/>
<feature type="transmembrane region" description="Helical" evidence="5">
    <location>
        <begin position="177"/>
        <end position="196"/>
    </location>
</feature>
<dbReference type="Proteomes" id="UP001562065">
    <property type="component" value="Unassembled WGS sequence"/>
</dbReference>
<feature type="transmembrane region" description="Helical" evidence="5">
    <location>
        <begin position="208"/>
        <end position="228"/>
    </location>
</feature>
<keyword evidence="7" id="KW-1185">Reference proteome</keyword>
<feature type="transmembrane region" description="Helical" evidence="5">
    <location>
        <begin position="267"/>
        <end position="291"/>
    </location>
</feature>
<name>A0ABV4AFF0_9GAMM</name>
<organism evidence="6 7">
    <name type="scientific">Isoalcanivorax beigongshangi</name>
    <dbReference type="NCBI Taxonomy" id="3238810"/>
    <lineage>
        <taxon>Bacteria</taxon>
        <taxon>Pseudomonadati</taxon>
        <taxon>Pseudomonadota</taxon>
        <taxon>Gammaproteobacteria</taxon>
        <taxon>Oceanospirillales</taxon>
        <taxon>Alcanivoracaceae</taxon>
        <taxon>Isoalcanivorax</taxon>
    </lineage>
</organism>
<feature type="transmembrane region" description="Helical" evidence="5">
    <location>
        <begin position="44"/>
        <end position="69"/>
    </location>
</feature>
<dbReference type="RefSeq" id="WP_369454413.1">
    <property type="nucleotide sequence ID" value="NZ_JBGCUO010000001.1"/>
</dbReference>
<evidence type="ECO:0000256" key="2">
    <source>
        <dbReference type="ARBA" id="ARBA00022692"/>
    </source>
</evidence>
<reference evidence="6 7" key="1">
    <citation type="submission" date="2024-07" db="EMBL/GenBank/DDBJ databases">
        <authorList>
            <person name="Ren Q."/>
        </authorList>
    </citation>
    <scope>NUCLEOTIDE SEQUENCE [LARGE SCALE GENOMIC DNA]</scope>
    <source>
        <strain evidence="6 7">REN37</strain>
    </source>
</reference>
<sequence>MTHGFDFGSGDLVVMNIAIAAMMFGASLQLTGADFRRLLTQPKAPLAGMVAQFLLLPLATFLLTLVLPIDAEYKLGMMLVAACPGGAFSNILTWIARGSLPVSITMTAASSTLATVLTPLNFALYSSLNPATRELMTRISLDPLSLLALIALVLALPLALGMLAGKRFPRFAQRSEPWFRNGSLLAFLMFISVALSRNLSLFLEVAPAVLSLVVLHNGVALLTGYSLARMLRLDGAETRAVTLEIGIQNSGLALLILFTFYPQAGGMVLVAAMWGLWHLVSGLSLAQFWGWRHRHDLQ</sequence>
<dbReference type="PANTHER" id="PTHR10361">
    <property type="entry name" value="SODIUM-BILE ACID COTRANSPORTER"/>
    <property type="match status" value="1"/>
</dbReference>
<feature type="transmembrane region" description="Helical" evidence="5">
    <location>
        <begin position="12"/>
        <end position="32"/>
    </location>
</feature>
<feature type="transmembrane region" description="Helical" evidence="5">
    <location>
        <begin position="240"/>
        <end position="261"/>
    </location>
</feature>
<keyword evidence="2 5" id="KW-0812">Transmembrane</keyword>
<evidence type="ECO:0000256" key="5">
    <source>
        <dbReference type="SAM" id="Phobius"/>
    </source>
</evidence>
<keyword evidence="3 5" id="KW-1133">Transmembrane helix</keyword>
<evidence type="ECO:0000313" key="6">
    <source>
        <dbReference type="EMBL" id="MEY1661167.1"/>
    </source>
</evidence>
<dbReference type="InterPro" id="IPR002657">
    <property type="entry name" value="BilAc:Na_symport/Acr3"/>
</dbReference>
<dbReference type="InterPro" id="IPR038770">
    <property type="entry name" value="Na+/solute_symporter_sf"/>
</dbReference>
<evidence type="ECO:0000256" key="3">
    <source>
        <dbReference type="ARBA" id="ARBA00022989"/>
    </source>
</evidence>
<comment type="subcellular location">
    <subcellularLocation>
        <location evidence="1">Membrane</location>
        <topology evidence="1">Multi-pass membrane protein</topology>
    </subcellularLocation>
</comment>
<feature type="transmembrane region" description="Helical" evidence="5">
    <location>
        <begin position="144"/>
        <end position="165"/>
    </location>
</feature>
<feature type="transmembrane region" description="Helical" evidence="5">
    <location>
        <begin position="75"/>
        <end position="95"/>
    </location>
</feature>
<evidence type="ECO:0000256" key="1">
    <source>
        <dbReference type="ARBA" id="ARBA00004141"/>
    </source>
</evidence>
<gene>
    <name evidence="6" type="ORF">AB5I84_03290</name>
</gene>
<comment type="caution">
    <text evidence="6">The sequence shown here is derived from an EMBL/GenBank/DDBJ whole genome shotgun (WGS) entry which is preliminary data.</text>
</comment>
<dbReference type="Pfam" id="PF01758">
    <property type="entry name" value="SBF"/>
    <property type="match status" value="1"/>
</dbReference>
<accession>A0ABV4AFF0</accession>
<dbReference type="PANTHER" id="PTHR10361:SF28">
    <property type="entry name" value="P3 PROTEIN-RELATED"/>
    <property type="match status" value="1"/>
</dbReference>
<dbReference type="EMBL" id="JBGCUO010000001">
    <property type="protein sequence ID" value="MEY1661167.1"/>
    <property type="molecule type" value="Genomic_DNA"/>
</dbReference>
<dbReference type="Gene3D" id="1.20.1530.20">
    <property type="match status" value="1"/>
</dbReference>
<keyword evidence="4 5" id="KW-0472">Membrane</keyword>
<protein>
    <submittedName>
        <fullName evidence="6">Bile acid:sodium symporter family protein</fullName>
    </submittedName>
</protein>